<dbReference type="AlphaFoldDB" id="H3GX47"/>
<feature type="region of interest" description="Disordered" evidence="1">
    <location>
        <begin position="25"/>
        <end position="76"/>
    </location>
</feature>
<feature type="compositionally biased region" description="Basic and acidic residues" evidence="1">
    <location>
        <begin position="49"/>
        <end position="71"/>
    </location>
</feature>
<evidence type="ECO:0000313" key="3">
    <source>
        <dbReference type="Proteomes" id="UP000005238"/>
    </source>
</evidence>
<reference evidence="2" key="2">
    <citation type="submission" date="2015-06" db="UniProtKB">
        <authorList>
            <consortium name="EnsemblProtists"/>
        </authorList>
    </citation>
    <scope>IDENTIFICATION</scope>
    <source>
        <strain evidence="2">Pr102</strain>
    </source>
</reference>
<organism evidence="2 3">
    <name type="scientific">Phytophthora ramorum</name>
    <name type="common">Sudden oak death agent</name>
    <dbReference type="NCBI Taxonomy" id="164328"/>
    <lineage>
        <taxon>Eukaryota</taxon>
        <taxon>Sar</taxon>
        <taxon>Stramenopiles</taxon>
        <taxon>Oomycota</taxon>
        <taxon>Peronosporomycetes</taxon>
        <taxon>Peronosporales</taxon>
        <taxon>Peronosporaceae</taxon>
        <taxon>Phytophthora</taxon>
    </lineage>
</organism>
<reference evidence="3" key="1">
    <citation type="journal article" date="2006" name="Science">
        <title>Phytophthora genome sequences uncover evolutionary origins and mechanisms of pathogenesis.</title>
        <authorList>
            <person name="Tyler B.M."/>
            <person name="Tripathy S."/>
            <person name="Zhang X."/>
            <person name="Dehal P."/>
            <person name="Jiang R.H."/>
            <person name="Aerts A."/>
            <person name="Arredondo F.D."/>
            <person name="Baxter L."/>
            <person name="Bensasson D."/>
            <person name="Beynon J.L."/>
            <person name="Chapman J."/>
            <person name="Damasceno C.M."/>
            <person name="Dorrance A.E."/>
            <person name="Dou D."/>
            <person name="Dickerman A.W."/>
            <person name="Dubchak I.L."/>
            <person name="Garbelotto M."/>
            <person name="Gijzen M."/>
            <person name="Gordon S.G."/>
            <person name="Govers F."/>
            <person name="Grunwald N.J."/>
            <person name="Huang W."/>
            <person name="Ivors K.L."/>
            <person name="Jones R.W."/>
            <person name="Kamoun S."/>
            <person name="Krampis K."/>
            <person name="Lamour K.H."/>
            <person name="Lee M.K."/>
            <person name="McDonald W.H."/>
            <person name="Medina M."/>
            <person name="Meijer H.J."/>
            <person name="Nordberg E.K."/>
            <person name="Maclean D.J."/>
            <person name="Ospina-Giraldo M.D."/>
            <person name="Morris P.F."/>
            <person name="Phuntumart V."/>
            <person name="Putnam N.H."/>
            <person name="Rash S."/>
            <person name="Rose J.K."/>
            <person name="Sakihama Y."/>
            <person name="Salamov A.A."/>
            <person name="Savidor A."/>
            <person name="Scheuring C.F."/>
            <person name="Smith B.M."/>
            <person name="Sobral B.W."/>
            <person name="Terry A."/>
            <person name="Torto-Alalibo T.A."/>
            <person name="Win J."/>
            <person name="Xu Z."/>
            <person name="Zhang H."/>
            <person name="Grigoriev I.V."/>
            <person name="Rokhsar D.S."/>
            <person name="Boore J.L."/>
        </authorList>
    </citation>
    <scope>NUCLEOTIDE SEQUENCE [LARGE SCALE GENOMIC DNA]</scope>
    <source>
        <strain evidence="3">Pr102</strain>
    </source>
</reference>
<evidence type="ECO:0000256" key="1">
    <source>
        <dbReference type="SAM" id="MobiDB-lite"/>
    </source>
</evidence>
<dbReference type="Proteomes" id="UP000005238">
    <property type="component" value="Unassembled WGS sequence"/>
</dbReference>
<proteinExistence type="predicted"/>
<dbReference type="eggNOG" id="ENOG502RF62">
    <property type="taxonomic scope" value="Eukaryota"/>
</dbReference>
<dbReference type="HOGENOM" id="CLU_1614087_0_0_1"/>
<dbReference type="VEuPathDB" id="FungiDB:KRP22_15137"/>
<evidence type="ECO:0008006" key="4">
    <source>
        <dbReference type="Google" id="ProtNLM"/>
    </source>
</evidence>
<dbReference type="OMA" id="NNRNANL"/>
<sequence>MSFVLMEEDSQATVQEALAMIDAFHETPLLSDNPREKSTGRGSSRSKRTRQEQNRERDFRRRQRLKEERQQLKMQAQRMENYLAQLRESGASAASGDTLAEMRESSCVTPEVMQERLEAEILNKSLRKAVEAEMKWSKSLKSVLHKRQSMELNVGQFNGVGLFAE</sequence>
<evidence type="ECO:0000313" key="2">
    <source>
        <dbReference type="EnsemblProtists" id="Phyra82138"/>
    </source>
</evidence>
<dbReference type="EMBL" id="DS566065">
    <property type="status" value="NOT_ANNOTATED_CDS"/>
    <property type="molecule type" value="Genomic_DNA"/>
</dbReference>
<dbReference type="VEuPathDB" id="FungiDB:KRP23_15122"/>
<dbReference type="InParanoid" id="H3GX47"/>
<accession>H3GX47</accession>
<name>H3GX47_PHYRM</name>
<dbReference type="EnsemblProtists" id="Phyra82138">
    <property type="protein sequence ID" value="Phyra82138"/>
    <property type="gene ID" value="Phyra82138"/>
</dbReference>
<protein>
    <recommendedName>
        <fullName evidence="4">BZIP domain-containing protein</fullName>
    </recommendedName>
</protein>
<keyword evidence="3" id="KW-1185">Reference proteome</keyword>